<sequence length="102" mass="11470">MATRGRWRRLRVGVDSGEPVTGKTEEVADRDRLDLGRHALLARGRAAPPDRPSFCSALTVVTVAAVSVAPSCLRLNHRRREGGEEWGRDEERKREWRGNVKP</sequence>
<reference evidence="4" key="5">
    <citation type="journal article" date="2008" name="Nucleic Acids Res.">
        <title>The rice annotation project database (RAP-DB): 2008 update.</title>
        <authorList>
            <consortium name="The rice annotation project (RAP)"/>
        </authorList>
    </citation>
    <scope>GENOME REANNOTATION</scope>
    <source>
        <strain evidence="4">cv. Nipponbare</strain>
    </source>
</reference>
<dbReference type="Proteomes" id="UP000007752">
    <property type="component" value="Chromosome 11"/>
</dbReference>
<reference evidence="2" key="3">
    <citation type="submission" date="2005-04" db="EMBL/GenBank/DDBJ databases">
        <authorList>
            <person name="Buell R."/>
        </authorList>
    </citation>
    <scope>NUCLEOTIDE SEQUENCE</scope>
</reference>
<accession>A3CAW2</accession>
<name>A3CAW2_ORYSJ</name>
<proteinExistence type="predicted"/>
<evidence type="ECO:0000313" key="4">
    <source>
        <dbReference type="Proteomes" id="UP000000763"/>
    </source>
</evidence>
<reference evidence="4" key="1">
    <citation type="journal article" date="2005" name="Nature">
        <title>The map-based sequence of the rice genome.</title>
        <authorList>
            <consortium name="International rice genome sequencing project (IRGSP)"/>
            <person name="Matsumoto T."/>
            <person name="Wu J."/>
            <person name="Kanamori H."/>
            <person name="Katayose Y."/>
            <person name="Fujisawa M."/>
            <person name="Namiki N."/>
            <person name="Mizuno H."/>
            <person name="Yamamoto K."/>
            <person name="Antonio B.A."/>
            <person name="Baba T."/>
            <person name="Sakata K."/>
            <person name="Nagamura Y."/>
            <person name="Aoki H."/>
            <person name="Arikawa K."/>
            <person name="Arita K."/>
            <person name="Bito T."/>
            <person name="Chiden Y."/>
            <person name="Fujitsuka N."/>
            <person name="Fukunaka R."/>
            <person name="Hamada M."/>
            <person name="Harada C."/>
            <person name="Hayashi A."/>
            <person name="Hijishita S."/>
            <person name="Honda M."/>
            <person name="Hosokawa S."/>
            <person name="Ichikawa Y."/>
            <person name="Idonuma A."/>
            <person name="Iijima M."/>
            <person name="Ikeda M."/>
            <person name="Ikeno M."/>
            <person name="Ito K."/>
            <person name="Ito S."/>
            <person name="Ito T."/>
            <person name="Ito Y."/>
            <person name="Ito Y."/>
            <person name="Iwabuchi A."/>
            <person name="Kamiya K."/>
            <person name="Karasawa W."/>
            <person name="Kurita K."/>
            <person name="Katagiri S."/>
            <person name="Kikuta A."/>
            <person name="Kobayashi H."/>
            <person name="Kobayashi N."/>
            <person name="Machita K."/>
            <person name="Maehara T."/>
            <person name="Masukawa M."/>
            <person name="Mizubayashi T."/>
            <person name="Mukai Y."/>
            <person name="Nagasaki H."/>
            <person name="Nagata Y."/>
            <person name="Naito S."/>
            <person name="Nakashima M."/>
            <person name="Nakama Y."/>
            <person name="Nakamichi Y."/>
            <person name="Nakamura M."/>
            <person name="Meguro A."/>
            <person name="Negishi M."/>
            <person name="Ohta I."/>
            <person name="Ohta T."/>
            <person name="Okamoto M."/>
            <person name="Ono N."/>
            <person name="Saji S."/>
            <person name="Sakaguchi M."/>
            <person name="Sakai K."/>
            <person name="Shibata M."/>
            <person name="Shimokawa T."/>
            <person name="Song J."/>
            <person name="Takazaki Y."/>
            <person name="Terasawa K."/>
            <person name="Tsugane M."/>
            <person name="Tsuji K."/>
            <person name="Ueda S."/>
            <person name="Waki K."/>
            <person name="Yamagata H."/>
            <person name="Yamamoto M."/>
            <person name="Yamamoto S."/>
            <person name="Yamane H."/>
            <person name="Yoshiki S."/>
            <person name="Yoshihara R."/>
            <person name="Yukawa K."/>
            <person name="Zhong H."/>
            <person name="Yano M."/>
            <person name="Yuan Q."/>
            <person name="Ouyang S."/>
            <person name="Liu J."/>
            <person name="Jones K.M."/>
            <person name="Gansberger K."/>
            <person name="Moffat K."/>
            <person name="Hill J."/>
            <person name="Bera J."/>
            <person name="Fadrosh D."/>
            <person name="Jin S."/>
            <person name="Johri S."/>
            <person name="Kim M."/>
            <person name="Overton L."/>
            <person name="Reardon M."/>
            <person name="Tsitrin T."/>
            <person name="Vuong H."/>
            <person name="Weaver B."/>
            <person name="Ciecko A."/>
            <person name="Tallon L."/>
            <person name="Jackson J."/>
            <person name="Pai G."/>
            <person name="Aken S.V."/>
            <person name="Utterback T."/>
            <person name="Reidmuller S."/>
            <person name="Feldblyum T."/>
            <person name="Hsiao J."/>
            <person name="Zismann V."/>
            <person name="Iobst S."/>
            <person name="de Vazeille A.R."/>
            <person name="Buell C.R."/>
            <person name="Ying K."/>
            <person name="Li Y."/>
            <person name="Lu T."/>
            <person name="Huang Y."/>
            <person name="Zhao Q."/>
            <person name="Feng Q."/>
            <person name="Zhang L."/>
            <person name="Zhu J."/>
            <person name="Weng Q."/>
            <person name="Mu J."/>
            <person name="Lu Y."/>
            <person name="Fan D."/>
            <person name="Liu Y."/>
            <person name="Guan J."/>
            <person name="Zhang Y."/>
            <person name="Yu S."/>
            <person name="Liu X."/>
            <person name="Zhang Y."/>
            <person name="Hong G."/>
            <person name="Han B."/>
            <person name="Choisne N."/>
            <person name="Demange N."/>
            <person name="Orjeda G."/>
            <person name="Samain S."/>
            <person name="Cattolico L."/>
            <person name="Pelletier E."/>
            <person name="Couloux A."/>
            <person name="Segurens B."/>
            <person name="Wincker P."/>
            <person name="D'Hont A."/>
            <person name="Scarpelli C."/>
            <person name="Weissenbach J."/>
            <person name="Salanoubat M."/>
            <person name="Quetier F."/>
            <person name="Yu Y."/>
            <person name="Kim H.R."/>
            <person name="Rambo T."/>
            <person name="Currie J."/>
            <person name="Collura K."/>
            <person name="Luo M."/>
            <person name="Yang T."/>
            <person name="Ammiraju J.S.S."/>
            <person name="Engler F."/>
            <person name="Soderlund C."/>
            <person name="Wing R.A."/>
            <person name="Palmer L.E."/>
            <person name="de la Bastide M."/>
            <person name="Spiegel L."/>
            <person name="Nascimento L."/>
            <person name="Zutavern T."/>
            <person name="O'Shaughnessy A."/>
            <person name="Dike S."/>
            <person name="Dedhia N."/>
            <person name="Preston R."/>
            <person name="Balija V."/>
            <person name="McCombie W.R."/>
            <person name="Chow T."/>
            <person name="Chen H."/>
            <person name="Chung M."/>
            <person name="Chen C."/>
            <person name="Shaw J."/>
            <person name="Wu H."/>
            <person name="Hsiao K."/>
            <person name="Chao Y."/>
            <person name="Chu M."/>
            <person name="Cheng C."/>
            <person name="Hour A."/>
            <person name="Lee P."/>
            <person name="Lin S."/>
            <person name="Lin Y."/>
            <person name="Liou J."/>
            <person name="Liu S."/>
            <person name="Hsing Y."/>
            <person name="Raghuvanshi S."/>
            <person name="Mohanty A."/>
            <person name="Bharti A.K."/>
            <person name="Gaur A."/>
            <person name="Gupta V."/>
            <person name="Kumar D."/>
            <person name="Ravi V."/>
            <person name="Vij S."/>
            <person name="Kapur A."/>
            <person name="Khurana P."/>
            <person name="Khurana P."/>
            <person name="Khurana J.P."/>
            <person name="Tyagi A.K."/>
            <person name="Gaikwad K."/>
            <person name="Singh A."/>
            <person name="Dalal V."/>
            <person name="Srivastava S."/>
            <person name="Dixit A."/>
            <person name="Pal A.K."/>
            <person name="Ghazi I.A."/>
            <person name="Yadav M."/>
            <person name="Pandit A."/>
            <person name="Bhargava A."/>
            <person name="Sureshbabu K."/>
            <person name="Batra K."/>
            <person name="Sharma T.R."/>
            <person name="Mohapatra T."/>
            <person name="Singh N.K."/>
            <person name="Messing J."/>
            <person name="Nelson A.B."/>
            <person name="Fuks G."/>
            <person name="Kavchok S."/>
            <person name="Keizer G."/>
            <person name="Linton E."/>
            <person name="Llaca V."/>
            <person name="Song R."/>
            <person name="Tanyolac B."/>
            <person name="Young S."/>
            <person name="Ho-Il K."/>
            <person name="Hahn J.H."/>
            <person name="Sangsakoo G."/>
            <person name="Vanavichit A."/>
            <person name="de Mattos Luiz.A.T."/>
            <person name="Zimmer P.D."/>
            <person name="Malone G."/>
            <person name="Dellagostin O."/>
            <person name="de Oliveira A.C."/>
            <person name="Bevan M."/>
            <person name="Bancroft I."/>
            <person name="Minx P."/>
            <person name="Cordum H."/>
            <person name="Wilson R."/>
            <person name="Cheng Z."/>
            <person name="Jin W."/>
            <person name="Jiang J."/>
            <person name="Leong S.A."/>
            <person name="Iwama H."/>
            <person name="Gojobori T."/>
            <person name="Itoh T."/>
            <person name="Niimura Y."/>
            <person name="Fujii Y."/>
            <person name="Habara T."/>
            <person name="Sakai H."/>
            <person name="Sato Y."/>
            <person name="Wilson G."/>
            <person name="Kumar K."/>
            <person name="McCouch S."/>
            <person name="Juretic N."/>
            <person name="Hoen D."/>
            <person name="Wright S."/>
            <person name="Bruskiewich R."/>
            <person name="Bureau T."/>
            <person name="Miyao A."/>
            <person name="Hirochika H."/>
            <person name="Nishikawa T."/>
            <person name="Kadowaki K."/>
            <person name="Sugiura M."/>
            <person name="Burr B."/>
            <person name="Sasaki T."/>
        </authorList>
    </citation>
    <scope>NUCLEOTIDE SEQUENCE [LARGE SCALE GENOMIC DNA]</scope>
    <source>
        <strain evidence="4">cv. Nipponbare</strain>
    </source>
</reference>
<reference evidence="2" key="4">
    <citation type="submission" date="2006-11" db="EMBL/GenBank/DDBJ databases">
        <title>.</title>
        <authorList>
            <person name="Buell C."/>
            <person name="Yuan Q."/>
            <person name="Ouyang S."/>
            <person name="Liu J."/>
            <person name="Wang A."/>
            <person name="Maiti R."/>
            <person name="Lin H."/>
            <person name="Zhu W."/>
            <person name="Hamilton J."/>
            <person name="Jones K."/>
            <person name="Tallon L."/>
            <person name="Feldblyum T."/>
            <person name="Tsitrin T."/>
            <person name="Bera J."/>
            <person name="Kim M."/>
            <person name="Jin S."/>
            <person name="Fadrosh D."/>
            <person name="Vuong H."/>
            <person name="Overton II L."/>
            <person name="Reardon M."/>
            <person name="Weaver B."/>
            <person name="Johri S."/>
            <person name="Lewis M."/>
            <person name="Utterback T."/>
            <person name="Van Aken S."/>
            <person name="Wortman J."/>
            <person name="Haas B."/>
            <person name="Koo H."/>
            <person name="Zismann V."/>
            <person name="Hsiao J."/>
            <person name="Iobst S."/>
            <person name="de Vazeilles A."/>
            <person name="White O."/>
            <person name="Salzberg S."/>
            <person name="Fraser C."/>
        </authorList>
    </citation>
    <scope>NUCLEOTIDE SEQUENCE</scope>
</reference>
<dbReference type="Proteomes" id="UP000000763">
    <property type="component" value="Chromosome 11"/>
</dbReference>
<feature type="region of interest" description="Disordered" evidence="1">
    <location>
        <begin position="79"/>
        <end position="102"/>
    </location>
</feature>
<evidence type="ECO:0000313" key="2">
    <source>
        <dbReference type="EMBL" id="AAX92975.1"/>
    </source>
</evidence>
<dbReference type="EMBL" id="AC128642">
    <property type="protein sequence ID" value="AAX92975.1"/>
    <property type="molecule type" value="Genomic_DNA"/>
</dbReference>
<evidence type="ECO:0000313" key="3">
    <source>
        <dbReference type="EMBL" id="EAZ18225.1"/>
    </source>
</evidence>
<feature type="compositionally biased region" description="Basic and acidic residues" evidence="1">
    <location>
        <begin position="81"/>
        <end position="102"/>
    </location>
</feature>
<evidence type="ECO:0000256" key="1">
    <source>
        <dbReference type="SAM" id="MobiDB-lite"/>
    </source>
</evidence>
<reference evidence="3" key="2">
    <citation type="journal article" date="2005" name="PLoS Biol.">
        <title>The genomes of Oryza sativa: a history of duplications.</title>
        <authorList>
            <person name="Yu J."/>
            <person name="Wang J."/>
            <person name="Lin W."/>
            <person name="Li S."/>
            <person name="Li H."/>
            <person name="Zhou J."/>
            <person name="Ni P."/>
            <person name="Dong W."/>
            <person name="Hu S."/>
            <person name="Zeng C."/>
            <person name="Zhang J."/>
            <person name="Zhang Y."/>
            <person name="Li R."/>
            <person name="Xu Z."/>
            <person name="Li S."/>
            <person name="Li X."/>
            <person name="Zheng H."/>
            <person name="Cong L."/>
            <person name="Lin L."/>
            <person name="Yin J."/>
            <person name="Geng J."/>
            <person name="Li G."/>
            <person name="Shi J."/>
            <person name="Liu J."/>
            <person name="Lv H."/>
            <person name="Li J."/>
            <person name="Wang J."/>
            <person name="Deng Y."/>
            <person name="Ran L."/>
            <person name="Shi X."/>
            <person name="Wang X."/>
            <person name="Wu Q."/>
            <person name="Li C."/>
            <person name="Ren X."/>
            <person name="Wang J."/>
            <person name="Wang X."/>
            <person name="Li D."/>
            <person name="Liu D."/>
            <person name="Zhang X."/>
            <person name="Ji Z."/>
            <person name="Zhao W."/>
            <person name="Sun Y."/>
            <person name="Zhang Z."/>
            <person name="Bao J."/>
            <person name="Han Y."/>
            <person name="Dong L."/>
            <person name="Ji J."/>
            <person name="Chen P."/>
            <person name="Wu S."/>
            <person name="Liu J."/>
            <person name="Xiao Y."/>
            <person name="Bu D."/>
            <person name="Tan J."/>
            <person name="Yang L."/>
            <person name="Ye C."/>
            <person name="Zhang J."/>
            <person name="Xu J."/>
            <person name="Zhou Y."/>
            <person name="Yu Y."/>
            <person name="Zhang B."/>
            <person name="Zhuang S."/>
            <person name="Wei H."/>
            <person name="Liu B."/>
            <person name="Lei M."/>
            <person name="Yu H."/>
            <person name="Li Y."/>
            <person name="Xu H."/>
            <person name="Wei S."/>
            <person name="He X."/>
            <person name="Fang L."/>
            <person name="Zhang Z."/>
            <person name="Zhang Y."/>
            <person name="Huang X."/>
            <person name="Su Z."/>
            <person name="Tong W."/>
            <person name="Li J."/>
            <person name="Tong Z."/>
            <person name="Li S."/>
            <person name="Ye J."/>
            <person name="Wang L."/>
            <person name="Fang L."/>
            <person name="Lei T."/>
            <person name="Chen C."/>
            <person name="Chen H."/>
            <person name="Xu Z."/>
            <person name="Li H."/>
            <person name="Huang H."/>
            <person name="Zhang F."/>
            <person name="Xu H."/>
            <person name="Li N."/>
            <person name="Zhao C."/>
            <person name="Li S."/>
            <person name="Dong L."/>
            <person name="Huang Y."/>
            <person name="Li L."/>
            <person name="Xi Y."/>
            <person name="Qi Q."/>
            <person name="Li W."/>
            <person name="Zhang B."/>
            <person name="Hu W."/>
            <person name="Zhang Y."/>
            <person name="Tian X."/>
            <person name="Jiao Y."/>
            <person name="Liang X."/>
            <person name="Jin J."/>
            <person name="Gao L."/>
            <person name="Zheng W."/>
            <person name="Hao B."/>
            <person name="Liu S."/>
            <person name="Wang W."/>
            <person name="Yuan L."/>
            <person name="Cao M."/>
            <person name="McDermott J."/>
            <person name="Samudrala R."/>
            <person name="Wang J."/>
            <person name="Wong G.K."/>
            <person name="Yang H."/>
        </authorList>
    </citation>
    <scope>NUCLEOTIDE SEQUENCE [LARGE SCALE GENOMIC DNA]</scope>
</reference>
<dbReference type="AlphaFoldDB" id="A3CAW2"/>
<reference evidence="3" key="6">
    <citation type="submission" date="2008-12" db="EMBL/GenBank/DDBJ databases">
        <title>Improved gene annotation of the rice (Oryza sativa) genomes.</title>
        <authorList>
            <person name="Wang J."/>
            <person name="Li R."/>
            <person name="Fan W."/>
            <person name="Huang Q."/>
            <person name="Zhang J."/>
            <person name="Zhou Y."/>
            <person name="Hu Y."/>
            <person name="Zi S."/>
            <person name="Li J."/>
            <person name="Ni P."/>
            <person name="Zheng H."/>
            <person name="Zhang Y."/>
            <person name="Zhao M."/>
            <person name="Hao Q."/>
            <person name="McDermott J."/>
            <person name="Samudrala R."/>
            <person name="Kristiansen K."/>
            <person name="Wong G.K.-S."/>
        </authorList>
    </citation>
    <scope>NUCLEOTIDE SEQUENCE</scope>
</reference>
<protein>
    <submittedName>
        <fullName evidence="3">Uncharacterized protein</fullName>
    </submittedName>
</protein>
<gene>
    <name evidence="2" type="ordered locus">LOC_Os11g24360</name>
    <name evidence="3" type="ORF">OsJ_33765</name>
</gene>
<organism evidence="3">
    <name type="scientific">Oryza sativa subsp. japonica</name>
    <name type="common">Rice</name>
    <dbReference type="NCBI Taxonomy" id="39947"/>
    <lineage>
        <taxon>Eukaryota</taxon>
        <taxon>Viridiplantae</taxon>
        <taxon>Streptophyta</taxon>
        <taxon>Embryophyta</taxon>
        <taxon>Tracheophyta</taxon>
        <taxon>Spermatophyta</taxon>
        <taxon>Magnoliopsida</taxon>
        <taxon>Liliopsida</taxon>
        <taxon>Poales</taxon>
        <taxon>Poaceae</taxon>
        <taxon>BOP clade</taxon>
        <taxon>Oryzoideae</taxon>
        <taxon>Oryzeae</taxon>
        <taxon>Oryzinae</taxon>
        <taxon>Oryza</taxon>
        <taxon>Oryza sativa</taxon>
    </lineage>
</organism>
<dbReference type="EMBL" id="CM000148">
    <property type="protein sequence ID" value="EAZ18225.1"/>
    <property type="molecule type" value="Genomic_DNA"/>
</dbReference>